<name>A0A2M9CD99_9CELL</name>
<dbReference type="RefSeq" id="WP_100423497.1">
    <property type="nucleotide sequence ID" value="NZ_BOOX01000023.1"/>
</dbReference>
<dbReference type="InterPro" id="IPR057893">
    <property type="entry name" value="LRV_2"/>
</dbReference>
<feature type="compositionally biased region" description="Low complexity" evidence="1">
    <location>
        <begin position="26"/>
        <end position="50"/>
    </location>
</feature>
<evidence type="ECO:0000313" key="5">
    <source>
        <dbReference type="EMBL" id="PJJ69845.1"/>
    </source>
</evidence>
<keyword evidence="2" id="KW-0472">Membrane</keyword>
<evidence type="ECO:0000259" key="3">
    <source>
        <dbReference type="Pfam" id="PF25591"/>
    </source>
</evidence>
<feature type="transmembrane region" description="Helical" evidence="2">
    <location>
        <begin position="414"/>
        <end position="435"/>
    </location>
</feature>
<proteinExistence type="predicted"/>
<evidence type="ECO:0000256" key="1">
    <source>
        <dbReference type="SAM" id="MobiDB-lite"/>
    </source>
</evidence>
<keyword evidence="2" id="KW-0812">Transmembrane</keyword>
<feature type="transmembrane region" description="Helical" evidence="2">
    <location>
        <begin position="133"/>
        <end position="152"/>
    </location>
</feature>
<keyword evidence="2" id="KW-1133">Transmembrane helix</keyword>
<accession>A0A2M9CD99</accession>
<dbReference type="EMBL" id="PGFE01000004">
    <property type="protein sequence ID" value="PJJ69845.1"/>
    <property type="molecule type" value="Genomic_DNA"/>
</dbReference>
<dbReference type="Proteomes" id="UP000231693">
    <property type="component" value="Unassembled WGS sequence"/>
</dbReference>
<evidence type="ECO:0000259" key="4">
    <source>
        <dbReference type="Pfam" id="PF25592"/>
    </source>
</evidence>
<feature type="compositionally biased region" description="Low complexity" evidence="1">
    <location>
        <begin position="478"/>
        <end position="509"/>
    </location>
</feature>
<protein>
    <submittedName>
        <fullName evidence="5">Uncharacterized protein</fullName>
    </submittedName>
</protein>
<dbReference type="InterPro" id="IPR057697">
    <property type="entry name" value="DUF7937"/>
</dbReference>
<keyword evidence="6" id="KW-1185">Reference proteome</keyword>
<evidence type="ECO:0000256" key="2">
    <source>
        <dbReference type="SAM" id="Phobius"/>
    </source>
</evidence>
<dbReference type="Pfam" id="PF25592">
    <property type="entry name" value="DUF7937"/>
    <property type="match status" value="1"/>
</dbReference>
<feature type="domain" description="Leucine rich repeat variant" evidence="3">
    <location>
        <begin position="521"/>
        <end position="580"/>
    </location>
</feature>
<feature type="domain" description="DUF7937" evidence="4">
    <location>
        <begin position="66"/>
        <end position="441"/>
    </location>
</feature>
<feature type="region of interest" description="Disordered" evidence="1">
    <location>
        <begin position="448"/>
        <end position="529"/>
    </location>
</feature>
<feature type="transmembrane region" description="Helical" evidence="2">
    <location>
        <begin position="262"/>
        <end position="281"/>
    </location>
</feature>
<feature type="region of interest" description="Disordered" evidence="1">
    <location>
        <begin position="1"/>
        <end position="50"/>
    </location>
</feature>
<gene>
    <name evidence="5" type="ORF">CLV28_2320</name>
</gene>
<organism evidence="5 6">
    <name type="scientific">Sediminihabitans luteus</name>
    <dbReference type="NCBI Taxonomy" id="1138585"/>
    <lineage>
        <taxon>Bacteria</taxon>
        <taxon>Bacillati</taxon>
        <taxon>Actinomycetota</taxon>
        <taxon>Actinomycetes</taxon>
        <taxon>Micrococcales</taxon>
        <taxon>Cellulomonadaceae</taxon>
        <taxon>Sediminihabitans</taxon>
    </lineage>
</organism>
<feature type="transmembrane region" description="Helical" evidence="2">
    <location>
        <begin position="321"/>
        <end position="346"/>
    </location>
</feature>
<dbReference type="Pfam" id="PF25591">
    <property type="entry name" value="LRV_2"/>
    <property type="match status" value="1"/>
</dbReference>
<feature type="transmembrane region" description="Helical" evidence="2">
    <location>
        <begin position="196"/>
        <end position="218"/>
    </location>
</feature>
<reference evidence="5 6" key="1">
    <citation type="submission" date="2017-11" db="EMBL/GenBank/DDBJ databases">
        <title>Genomic Encyclopedia of Archaeal and Bacterial Type Strains, Phase II (KMG-II): From Individual Species to Whole Genera.</title>
        <authorList>
            <person name="Goeker M."/>
        </authorList>
    </citation>
    <scope>NUCLEOTIDE SEQUENCE [LARGE SCALE GENOMIC DNA]</scope>
    <source>
        <strain evidence="5 6">DSM 25478</strain>
    </source>
</reference>
<evidence type="ECO:0000313" key="6">
    <source>
        <dbReference type="Proteomes" id="UP000231693"/>
    </source>
</evidence>
<feature type="transmembrane region" description="Helical" evidence="2">
    <location>
        <begin position="92"/>
        <end position="113"/>
    </location>
</feature>
<dbReference type="AlphaFoldDB" id="A0A2M9CD99"/>
<feature type="transmembrane region" description="Helical" evidence="2">
    <location>
        <begin position="287"/>
        <end position="309"/>
    </location>
</feature>
<feature type="transmembrane region" description="Helical" evidence="2">
    <location>
        <begin position="383"/>
        <end position="402"/>
    </location>
</feature>
<comment type="caution">
    <text evidence="5">The sequence shown here is derived from an EMBL/GenBank/DDBJ whole genome shotgun (WGS) entry which is preliminary data.</text>
</comment>
<feature type="transmembrane region" description="Helical" evidence="2">
    <location>
        <begin position="352"/>
        <end position="371"/>
    </location>
</feature>
<feature type="transmembrane region" description="Helical" evidence="2">
    <location>
        <begin position="230"/>
        <end position="250"/>
    </location>
</feature>
<feature type="transmembrane region" description="Helical" evidence="2">
    <location>
        <begin position="158"/>
        <end position="176"/>
    </location>
</feature>
<sequence length="581" mass="59426">MSTPEQPHVPDAPGHVPASPGGASTQGHPPQAGYPHPQQQQPPQGYGAPAAAAPVGNPFAGVPWRDYATDAGALVLLCVSLAMPWWNGESAASRLEVLLLTILSLVSLSLFYLARAGSLPASWDNRTVLTVRLAANVPYVLVAFAYLVVGLVSEFSDGAGIVGPALGVGLGGALLAATPRAAELGDHGLAARQRTLWSRVLVVLGVYVALHSILLMIALGTSLGSFFSDFWTLLVLSALAVATAAVAVLVPLCGVVLRGDAAWRPVALAVGATATVFFVIASSNDVVSALVGTLLAPAVAAIVLAPVFSGGRLEVPAALRTASAGLLLAAVLAGLGTLSMLFLVIVEDEVSAVAVTSLILVLVIGAAALAGRSMVRGDQTQRVSVLVVTAVMVVLGIVVLVLDTQFGEPGTSMVAYPNLLLGLALPGLAAAMLLAPASVRKQFGALFPTSPGAQGGPRQWQAAPGQPQPFPHQQAGYPPAQHTSPPHQQPQAAAPYPQAQQPQPQAAAPYPQPAPAPASGWTAQQAADPTTPLASLHRIVLEEPSLRPLVAANPSTYPDLLTWLGSLGDPQVDAALRARGR</sequence>
<dbReference type="OrthoDB" id="5179995at2"/>